<organism evidence="1">
    <name type="scientific">marine sediment metagenome</name>
    <dbReference type="NCBI Taxonomy" id="412755"/>
    <lineage>
        <taxon>unclassified sequences</taxon>
        <taxon>metagenomes</taxon>
        <taxon>ecological metagenomes</taxon>
    </lineage>
</organism>
<dbReference type="InterPro" id="IPR010131">
    <property type="entry name" value="MdtP/NodT-like"/>
</dbReference>
<protein>
    <submittedName>
        <fullName evidence="1">Uncharacterized protein</fullName>
    </submittedName>
</protein>
<proteinExistence type="predicted"/>
<evidence type="ECO:0000313" key="1">
    <source>
        <dbReference type="EMBL" id="GAI12479.1"/>
    </source>
</evidence>
<dbReference type="GO" id="GO:0015562">
    <property type="term" value="F:efflux transmembrane transporter activity"/>
    <property type="evidence" value="ECO:0007669"/>
    <property type="project" value="InterPro"/>
</dbReference>
<dbReference type="AlphaFoldDB" id="X1N1M8"/>
<comment type="caution">
    <text evidence="1">The sequence shown here is derived from an EMBL/GenBank/DDBJ whole genome shotgun (WGS) entry which is preliminary data.</text>
</comment>
<reference evidence="1" key="1">
    <citation type="journal article" date="2014" name="Front. Microbiol.">
        <title>High frequency of phylogenetically diverse reductive dehalogenase-homologous genes in deep subseafloor sedimentary metagenomes.</title>
        <authorList>
            <person name="Kawai M."/>
            <person name="Futagami T."/>
            <person name="Toyoda A."/>
            <person name="Takaki Y."/>
            <person name="Nishi S."/>
            <person name="Hori S."/>
            <person name="Arai W."/>
            <person name="Tsubouchi T."/>
            <person name="Morono Y."/>
            <person name="Uchiyama I."/>
            <person name="Ito T."/>
            <person name="Fujiyama A."/>
            <person name="Inagaki F."/>
            <person name="Takami H."/>
        </authorList>
    </citation>
    <scope>NUCLEOTIDE SEQUENCE</scope>
    <source>
        <strain evidence="1">Expedition CK06-06</strain>
    </source>
</reference>
<accession>X1N1M8</accession>
<dbReference type="EMBL" id="BARV01013178">
    <property type="protein sequence ID" value="GAI12479.1"/>
    <property type="molecule type" value="Genomic_DNA"/>
</dbReference>
<sequence>LGPQRNKFSLSQKFPFFGKLSLKGEIARKGASVLEEQYMAVKLNIVLKVKKAFFSLFWLDRAIRISQEEKEVLERLTKIAEKKYETGEANQQDVLKAQLEISKVLDKILILNQRRKAIAAGLNALLNHRPESFIGEIEEFELPELRFELEKLYEWAREMRPELR</sequence>
<dbReference type="Gene3D" id="1.20.1600.10">
    <property type="entry name" value="Outer membrane efflux proteins (OEP)"/>
    <property type="match status" value="1"/>
</dbReference>
<dbReference type="InterPro" id="IPR003423">
    <property type="entry name" value="OMP_efflux"/>
</dbReference>
<feature type="non-terminal residue" evidence="1">
    <location>
        <position position="1"/>
    </location>
</feature>
<dbReference type="PANTHER" id="PTHR30203">
    <property type="entry name" value="OUTER MEMBRANE CATION EFFLUX PROTEIN"/>
    <property type="match status" value="1"/>
</dbReference>
<dbReference type="PANTHER" id="PTHR30203:SF24">
    <property type="entry name" value="BLR4935 PROTEIN"/>
    <property type="match status" value="1"/>
</dbReference>
<name>X1N1M8_9ZZZZ</name>
<feature type="non-terminal residue" evidence="1">
    <location>
        <position position="164"/>
    </location>
</feature>
<dbReference type="Pfam" id="PF02321">
    <property type="entry name" value="OEP"/>
    <property type="match status" value="1"/>
</dbReference>
<dbReference type="SUPFAM" id="SSF56954">
    <property type="entry name" value="Outer membrane efflux proteins (OEP)"/>
    <property type="match status" value="1"/>
</dbReference>
<gene>
    <name evidence="1" type="ORF">S06H3_23977</name>
</gene>